<dbReference type="PANTHER" id="PTHR23355:SF35">
    <property type="entry name" value="EXOSOME COMPLEX EXONUCLEASE RRP44"/>
    <property type="match status" value="1"/>
</dbReference>
<dbReference type="GO" id="GO:0000177">
    <property type="term" value="C:cytoplasmic exosome (RNase complex)"/>
    <property type="evidence" value="ECO:0007669"/>
    <property type="project" value="TreeGrafter"/>
</dbReference>
<dbReference type="PROSITE" id="PS01175">
    <property type="entry name" value="RIBONUCLEASE_II"/>
    <property type="match status" value="1"/>
</dbReference>
<evidence type="ECO:0000313" key="8">
    <source>
        <dbReference type="EMBL" id="CAG8465576.1"/>
    </source>
</evidence>
<dbReference type="EMBL" id="CAJVPJ010000046">
    <property type="protein sequence ID" value="CAG8465576.1"/>
    <property type="molecule type" value="Genomic_DNA"/>
</dbReference>
<evidence type="ECO:0000256" key="5">
    <source>
        <dbReference type="RuleBase" id="RU003901"/>
    </source>
</evidence>
<organism evidence="8 9">
    <name type="scientific">Paraglomus occultum</name>
    <dbReference type="NCBI Taxonomy" id="144539"/>
    <lineage>
        <taxon>Eukaryota</taxon>
        <taxon>Fungi</taxon>
        <taxon>Fungi incertae sedis</taxon>
        <taxon>Mucoromycota</taxon>
        <taxon>Glomeromycotina</taxon>
        <taxon>Glomeromycetes</taxon>
        <taxon>Paraglomerales</taxon>
        <taxon>Paraglomeraceae</taxon>
        <taxon>Paraglomus</taxon>
    </lineage>
</organism>
<dbReference type="GO" id="GO:0016075">
    <property type="term" value="P:rRNA catabolic process"/>
    <property type="evidence" value="ECO:0007669"/>
    <property type="project" value="TreeGrafter"/>
</dbReference>
<dbReference type="InterPro" id="IPR033771">
    <property type="entry name" value="Rrp44_CSD1"/>
</dbReference>
<evidence type="ECO:0000256" key="4">
    <source>
        <dbReference type="ARBA" id="ARBA00023242"/>
    </source>
</evidence>
<dbReference type="GO" id="GO:0071031">
    <property type="term" value="P:nuclear mRNA surveillance of mRNA 3'-end processing"/>
    <property type="evidence" value="ECO:0007669"/>
    <property type="project" value="TreeGrafter"/>
</dbReference>
<name>A0A9N8VTA9_9GLOM</name>
<evidence type="ECO:0000259" key="7">
    <source>
        <dbReference type="SMART" id="SM00955"/>
    </source>
</evidence>
<dbReference type="SMART" id="SM00670">
    <property type="entry name" value="PINc"/>
    <property type="match status" value="1"/>
</dbReference>
<dbReference type="GO" id="GO:0004519">
    <property type="term" value="F:endonuclease activity"/>
    <property type="evidence" value="ECO:0007669"/>
    <property type="project" value="TreeGrafter"/>
</dbReference>
<dbReference type="GO" id="GO:0003723">
    <property type="term" value="F:RNA binding"/>
    <property type="evidence" value="ECO:0007669"/>
    <property type="project" value="InterPro"/>
</dbReference>
<dbReference type="GO" id="GO:0000176">
    <property type="term" value="C:nuclear exosome (RNase complex)"/>
    <property type="evidence" value="ECO:0007669"/>
    <property type="project" value="TreeGrafter"/>
</dbReference>
<dbReference type="InterPro" id="IPR001900">
    <property type="entry name" value="RNase_II/R"/>
</dbReference>
<dbReference type="InterPro" id="IPR002716">
    <property type="entry name" value="PIN_dom"/>
</dbReference>
<dbReference type="PANTHER" id="PTHR23355">
    <property type="entry name" value="RIBONUCLEASE"/>
    <property type="match status" value="1"/>
</dbReference>
<dbReference type="Gene3D" id="2.40.50.140">
    <property type="entry name" value="Nucleic acid-binding proteins"/>
    <property type="match status" value="1"/>
</dbReference>
<sequence length="912" mass="103439">MLRSKTYLKRTKKGIVKAVQEHYLRDDIWCSVEFCSICAHTQPILSANPATTVLVPTPHYLVPDTNVFFNQIDLIEHPALKDVIVMQTVYEELRHLNLTIYNRLKKVIEDPQRRFYVFSNEHHRKTYVERLKQESPNDRNDRAIREAIKWYTSHLQDSSTNDHKVVLLSDDAANLKKAKSEGLLAYSVEKYVESITETPELVNMLRNMSVSDDSEKKVTYDEYLSSAQIANGLKNGTLYQGTLSISMHNYLEGSIAPVIDGQENQIMIINRDRMNRAIQGDVVAVQLLPRSEWRRTPSAVIVEEDEENAILQDLNEAEISLDQTSNTDFGELQPTGAAGDKTTETEVLLLEHDVPFQDFSTQVLSCLPSEGESWKVTNEYQHRMDFRNLNVSSIDPPGCEDIDDALHVRILPNGNYEVGVHIADVTHFVKPGTSLDEEAAVRGTTVYLVNKRVDMLPALLGSTGVERLAFSCMWELNDDADVVKTQFAKSVIISKAALTYEEAQRRIDDLHMQDDLTKGLRILNQLAKKLRGKRIERGALTLASPEVRFKLENDSQDPLDVEVSLAAEEMKELRETNALVEEFMLLANISVAEEIFRKFPASSLLRKHPPPTSSKLEKLSKAIDEFGLTLQYDSSKALAESLDKAVIPQEPYFNTLLRILTTRCMMQATYFCSGSIPQKEFMHYGLATQIYTHFTSPIRRYSDIVVHRLLEACIDENLSYGSELTDIKKITQLCEVLNYRHRMAQQAARSSVELHTHLFFKNRKEKNEGFVTRTLKNGFIALIPRLVLMIFHQDLSDSTENILKFISYGIEGIVLAAQKPGLISPVVYNTRTNSLDSTSSSTKIKLFDKVLVQISVDEDLVGEGAGGMRQKLRIELVEPFIFGFSVSVSEENNSVRRSDEEIGIQVKRMKMD</sequence>
<dbReference type="Pfam" id="PF13638">
    <property type="entry name" value="PIN_4"/>
    <property type="match status" value="1"/>
</dbReference>
<evidence type="ECO:0000256" key="1">
    <source>
        <dbReference type="ARBA" id="ARBA00004123"/>
    </source>
</evidence>
<protein>
    <submittedName>
        <fullName evidence="8">11090_t:CDS:1</fullName>
    </submittedName>
</protein>
<evidence type="ECO:0000259" key="6">
    <source>
        <dbReference type="SMART" id="SM00670"/>
    </source>
</evidence>
<dbReference type="OrthoDB" id="372421at2759"/>
<evidence type="ECO:0000256" key="3">
    <source>
        <dbReference type="ARBA" id="ARBA00022552"/>
    </source>
</evidence>
<accession>A0A9N8VTA9</accession>
<keyword evidence="3" id="KW-0698">rRNA processing</keyword>
<proteinExistence type="inferred from homology"/>
<dbReference type="AlphaFoldDB" id="A0A9N8VTA9"/>
<dbReference type="Proteomes" id="UP000789572">
    <property type="component" value="Unassembled WGS sequence"/>
</dbReference>
<evidence type="ECO:0000256" key="2">
    <source>
        <dbReference type="ARBA" id="ARBA00005785"/>
    </source>
</evidence>
<reference evidence="8" key="1">
    <citation type="submission" date="2021-06" db="EMBL/GenBank/DDBJ databases">
        <authorList>
            <person name="Kallberg Y."/>
            <person name="Tangrot J."/>
            <person name="Rosling A."/>
        </authorList>
    </citation>
    <scope>NUCLEOTIDE SEQUENCE</scope>
    <source>
        <strain evidence="8">IA702</strain>
    </source>
</reference>
<dbReference type="SMART" id="SM00955">
    <property type="entry name" value="RNB"/>
    <property type="match status" value="1"/>
</dbReference>
<keyword evidence="9" id="KW-1185">Reference proteome</keyword>
<dbReference type="InterPro" id="IPR012340">
    <property type="entry name" value="NA-bd_OB-fold"/>
</dbReference>
<dbReference type="Gene3D" id="2.40.50.690">
    <property type="match status" value="1"/>
</dbReference>
<dbReference type="GO" id="GO:0006364">
    <property type="term" value="P:rRNA processing"/>
    <property type="evidence" value="ECO:0007669"/>
    <property type="project" value="UniProtKB-KW"/>
</dbReference>
<dbReference type="Pfam" id="PF00773">
    <property type="entry name" value="RNB"/>
    <property type="match status" value="1"/>
</dbReference>
<dbReference type="SUPFAM" id="SSF88723">
    <property type="entry name" value="PIN domain-like"/>
    <property type="match status" value="1"/>
</dbReference>
<comment type="subcellular location">
    <subcellularLocation>
        <location evidence="1">Nucleus</location>
    </subcellularLocation>
</comment>
<evidence type="ECO:0000313" key="9">
    <source>
        <dbReference type="Proteomes" id="UP000789572"/>
    </source>
</evidence>
<dbReference type="FunFam" id="3.40.50.1010:FF:000010">
    <property type="entry name" value="Exosome complex exonuclease DIS3"/>
    <property type="match status" value="1"/>
</dbReference>
<dbReference type="SUPFAM" id="SSF50249">
    <property type="entry name" value="Nucleic acid-binding proteins"/>
    <property type="match status" value="2"/>
</dbReference>
<keyword evidence="4" id="KW-0539">Nucleus</keyword>
<dbReference type="InterPro" id="IPR050180">
    <property type="entry name" value="RNR_Ribonuclease"/>
</dbReference>
<feature type="domain" description="RNB" evidence="7">
    <location>
        <begin position="383"/>
        <end position="716"/>
    </location>
</feature>
<dbReference type="InterPro" id="IPR022966">
    <property type="entry name" value="RNase_II/R_CS"/>
</dbReference>
<dbReference type="Pfam" id="PF17216">
    <property type="entry name" value="Rrp44_CSD1"/>
    <property type="match status" value="1"/>
</dbReference>
<comment type="caution">
    <text evidence="8">The sequence shown here is derived from an EMBL/GenBank/DDBJ whole genome shotgun (WGS) entry which is preliminary data.</text>
</comment>
<comment type="similarity">
    <text evidence="2 5">Belongs to the RNR ribonuclease family.</text>
</comment>
<feature type="domain" description="PIN" evidence="6">
    <location>
        <begin position="59"/>
        <end position="176"/>
    </location>
</feature>
<dbReference type="Gene3D" id="3.40.50.1010">
    <property type="entry name" value="5'-nuclease"/>
    <property type="match status" value="1"/>
</dbReference>
<gene>
    <name evidence="8" type="ORF">POCULU_LOCUS780</name>
</gene>
<dbReference type="InterPro" id="IPR029060">
    <property type="entry name" value="PIN-like_dom_sf"/>
</dbReference>
<dbReference type="GO" id="GO:0000175">
    <property type="term" value="F:3'-5'-RNA exonuclease activity"/>
    <property type="evidence" value="ECO:0007669"/>
    <property type="project" value="TreeGrafter"/>
</dbReference>
<dbReference type="CDD" id="cd09862">
    <property type="entry name" value="PIN_Rrp44-like"/>
    <property type="match status" value="1"/>
</dbReference>